<dbReference type="PANTHER" id="PTHR10127">
    <property type="entry name" value="DISCOIDIN, CUB, EGF, LAMININ , AND ZINC METALLOPROTEASE DOMAIN CONTAINING"/>
    <property type="match status" value="1"/>
</dbReference>
<feature type="region of interest" description="Disordered" evidence="4">
    <location>
        <begin position="1"/>
        <end position="38"/>
    </location>
</feature>
<dbReference type="Pfam" id="PF01400">
    <property type="entry name" value="Astacin"/>
    <property type="match status" value="2"/>
</dbReference>
<name>A0AAD4MV55_9BILA</name>
<comment type="caution">
    <text evidence="2">Lacks conserved residue(s) required for the propagation of feature annotation.</text>
</comment>
<dbReference type="CDD" id="cd04280">
    <property type="entry name" value="ZnMc_astacin_like"/>
    <property type="match status" value="1"/>
</dbReference>
<dbReference type="InterPro" id="IPR001506">
    <property type="entry name" value="Peptidase_M12A"/>
</dbReference>
<gene>
    <name evidence="6" type="ORF">DdX_15347</name>
</gene>
<sequence>MRNSMALRVTEKERSGEIGVPPASGLAVNKNTKEPKSPLLAPRKKTKIKHYRKDAEARSRLLCPRLRLFPDLAQALAQDFFRLLSMARRSRQISASTAGIETNDVNVPGDEDQPTFLTNLDFLNARFIDTNRLQASRRPDALRNDQRFPVKRFRRGSVVALESDKWPTGRIPYVLSSAYTSVQRAVLARAIGAYNAKTCIRFVPKTPADKDYVVISKLDGCYADFARVGGRQQVSLADECIDYATVIHEFMHVIGFIHEHQREDRDGAVGLSNYGETYDYFSIMHYESSEGSRNGRSTIEAKVNEYTPLMGKSTDFTRGDLNRINRAYQCTAYLTG</sequence>
<dbReference type="PROSITE" id="PS51864">
    <property type="entry name" value="ASTACIN"/>
    <property type="match status" value="1"/>
</dbReference>
<dbReference type="InterPro" id="IPR024079">
    <property type="entry name" value="MetalloPept_cat_dom_sf"/>
</dbReference>
<keyword evidence="2 3" id="KW-0645">Protease</keyword>
<dbReference type="GO" id="GO:0006508">
    <property type="term" value="P:proteolysis"/>
    <property type="evidence" value="ECO:0007669"/>
    <property type="project" value="UniProtKB-KW"/>
</dbReference>
<dbReference type="EC" id="3.4.24.-" evidence="3"/>
<dbReference type="SMART" id="SM00235">
    <property type="entry name" value="ZnMc"/>
    <property type="match status" value="1"/>
</dbReference>
<evidence type="ECO:0000256" key="2">
    <source>
        <dbReference type="PROSITE-ProRule" id="PRU01211"/>
    </source>
</evidence>
<keyword evidence="2 3" id="KW-0482">Metalloprotease</keyword>
<keyword evidence="7" id="KW-1185">Reference proteome</keyword>
<dbReference type="Gene3D" id="3.40.390.10">
    <property type="entry name" value="Collagenase (Catalytic Domain)"/>
    <property type="match status" value="1"/>
</dbReference>
<organism evidence="6 7">
    <name type="scientific">Ditylenchus destructor</name>
    <dbReference type="NCBI Taxonomy" id="166010"/>
    <lineage>
        <taxon>Eukaryota</taxon>
        <taxon>Metazoa</taxon>
        <taxon>Ecdysozoa</taxon>
        <taxon>Nematoda</taxon>
        <taxon>Chromadorea</taxon>
        <taxon>Rhabditida</taxon>
        <taxon>Tylenchina</taxon>
        <taxon>Tylenchomorpha</taxon>
        <taxon>Sphaerularioidea</taxon>
        <taxon>Anguinidae</taxon>
        <taxon>Anguininae</taxon>
        <taxon>Ditylenchus</taxon>
    </lineage>
</organism>
<dbReference type="PANTHER" id="PTHR10127:SF798">
    <property type="entry name" value="ZINC METALLOPROTEINASE NAS-1"/>
    <property type="match status" value="1"/>
</dbReference>
<dbReference type="PRINTS" id="PR00480">
    <property type="entry name" value="ASTACIN"/>
</dbReference>
<dbReference type="InterPro" id="IPR034035">
    <property type="entry name" value="Astacin-like_dom"/>
</dbReference>
<dbReference type="SUPFAM" id="SSF55486">
    <property type="entry name" value="Metalloproteases ('zincins'), catalytic domain"/>
    <property type="match status" value="1"/>
</dbReference>
<dbReference type="GO" id="GO:0008270">
    <property type="term" value="F:zinc ion binding"/>
    <property type="evidence" value="ECO:0007669"/>
    <property type="project" value="UniProtKB-UniRule"/>
</dbReference>
<evidence type="ECO:0000313" key="6">
    <source>
        <dbReference type="EMBL" id="KAI1702668.1"/>
    </source>
</evidence>
<evidence type="ECO:0000259" key="5">
    <source>
        <dbReference type="PROSITE" id="PS51864"/>
    </source>
</evidence>
<reference evidence="6" key="1">
    <citation type="submission" date="2022-01" db="EMBL/GenBank/DDBJ databases">
        <title>Genome Sequence Resource for Two Populations of Ditylenchus destructor, the Migratory Endoparasitic Phytonematode.</title>
        <authorList>
            <person name="Zhang H."/>
            <person name="Lin R."/>
            <person name="Xie B."/>
        </authorList>
    </citation>
    <scope>NUCLEOTIDE SEQUENCE</scope>
    <source>
        <strain evidence="6">BazhouSP</strain>
    </source>
</reference>
<evidence type="ECO:0000256" key="4">
    <source>
        <dbReference type="SAM" id="MobiDB-lite"/>
    </source>
</evidence>
<feature type="active site" evidence="2">
    <location>
        <position position="249"/>
    </location>
</feature>
<feature type="binding site" evidence="2">
    <location>
        <position position="252"/>
    </location>
    <ligand>
        <name>Zn(2+)</name>
        <dbReference type="ChEBI" id="CHEBI:29105"/>
        <note>catalytic</note>
    </ligand>
</feature>
<comment type="caution">
    <text evidence="6">The sequence shown here is derived from an EMBL/GenBank/DDBJ whole genome shotgun (WGS) entry which is preliminary data.</text>
</comment>
<proteinExistence type="predicted"/>
<dbReference type="EMBL" id="JAKKPZ010000095">
    <property type="protein sequence ID" value="KAI1702668.1"/>
    <property type="molecule type" value="Genomic_DNA"/>
</dbReference>
<feature type="binding site" evidence="2">
    <location>
        <position position="258"/>
    </location>
    <ligand>
        <name>Zn(2+)</name>
        <dbReference type="ChEBI" id="CHEBI:29105"/>
        <note>catalytic</note>
    </ligand>
</feature>
<dbReference type="InterPro" id="IPR006026">
    <property type="entry name" value="Peptidase_Metallo"/>
</dbReference>
<keyword evidence="2 3" id="KW-0479">Metal-binding</keyword>
<feature type="domain" description="Peptidase M12A" evidence="5">
    <location>
        <begin position="157"/>
        <end position="331"/>
    </location>
</feature>
<keyword evidence="1" id="KW-1015">Disulfide bond</keyword>
<keyword evidence="2 3" id="KW-0862">Zinc</keyword>
<protein>
    <recommendedName>
        <fullName evidence="3">Metalloendopeptidase</fullName>
        <ecNumber evidence="3">3.4.24.-</ecNumber>
    </recommendedName>
</protein>
<dbReference type="GO" id="GO:0004222">
    <property type="term" value="F:metalloendopeptidase activity"/>
    <property type="evidence" value="ECO:0007669"/>
    <property type="project" value="UniProtKB-UniRule"/>
</dbReference>
<accession>A0AAD4MV55</accession>
<feature type="binding site" evidence="2">
    <location>
        <position position="248"/>
    </location>
    <ligand>
        <name>Zn(2+)</name>
        <dbReference type="ChEBI" id="CHEBI:29105"/>
        <note>catalytic</note>
    </ligand>
</feature>
<dbReference type="Proteomes" id="UP001201812">
    <property type="component" value="Unassembled WGS sequence"/>
</dbReference>
<dbReference type="AlphaFoldDB" id="A0AAD4MV55"/>
<comment type="cofactor">
    <cofactor evidence="2 3">
        <name>Zn(2+)</name>
        <dbReference type="ChEBI" id="CHEBI:29105"/>
    </cofactor>
    <text evidence="2 3">Binds 1 zinc ion per subunit.</text>
</comment>
<keyword evidence="2 3" id="KW-0378">Hydrolase</keyword>
<evidence type="ECO:0000256" key="1">
    <source>
        <dbReference type="ARBA" id="ARBA00023157"/>
    </source>
</evidence>
<evidence type="ECO:0000313" key="7">
    <source>
        <dbReference type="Proteomes" id="UP001201812"/>
    </source>
</evidence>
<evidence type="ECO:0000256" key="3">
    <source>
        <dbReference type="RuleBase" id="RU361183"/>
    </source>
</evidence>